<dbReference type="PANTHER" id="PTHR23315">
    <property type="entry name" value="U BOX DOMAIN-CONTAINING"/>
    <property type="match status" value="1"/>
</dbReference>
<dbReference type="PANTHER" id="PTHR23315:SF339">
    <property type="entry name" value="U-BOX DOMAIN-CONTAINING PROTEIN 40"/>
    <property type="match status" value="1"/>
</dbReference>
<gene>
    <name evidence="2" type="ORF">OLC1_LOCUS5792</name>
</gene>
<evidence type="ECO:0000313" key="2">
    <source>
        <dbReference type="EMBL" id="CAI9094679.1"/>
    </source>
</evidence>
<name>A0AAV1CG78_OLDCO</name>
<sequence length="123" mass="13123">MTRTQEELRVHLCTHRLLPTIRPLITSRYASIQVNTIVSLVNLLLENQDKVKMVRSGIVPPLIDVLKGRLPESQDHAAGVLFSLVLEEQNKTALGVLGALPRFEFGGGRGGERGGGGGGGGDG</sequence>
<organism evidence="2 3">
    <name type="scientific">Oldenlandia corymbosa var. corymbosa</name>
    <dbReference type="NCBI Taxonomy" id="529605"/>
    <lineage>
        <taxon>Eukaryota</taxon>
        <taxon>Viridiplantae</taxon>
        <taxon>Streptophyta</taxon>
        <taxon>Embryophyta</taxon>
        <taxon>Tracheophyta</taxon>
        <taxon>Spermatophyta</taxon>
        <taxon>Magnoliopsida</taxon>
        <taxon>eudicotyledons</taxon>
        <taxon>Gunneridae</taxon>
        <taxon>Pentapetalae</taxon>
        <taxon>asterids</taxon>
        <taxon>lamiids</taxon>
        <taxon>Gentianales</taxon>
        <taxon>Rubiaceae</taxon>
        <taxon>Rubioideae</taxon>
        <taxon>Spermacoceae</taxon>
        <taxon>Hedyotis-Oldenlandia complex</taxon>
        <taxon>Oldenlandia</taxon>
    </lineage>
</organism>
<proteinExistence type="predicted"/>
<dbReference type="Gene3D" id="1.25.10.10">
    <property type="entry name" value="Leucine-rich Repeat Variant"/>
    <property type="match status" value="1"/>
</dbReference>
<reference evidence="2" key="1">
    <citation type="submission" date="2023-03" db="EMBL/GenBank/DDBJ databases">
        <authorList>
            <person name="Julca I."/>
        </authorList>
    </citation>
    <scope>NUCLEOTIDE SEQUENCE</scope>
</reference>
<keyword evidence="1" id="KW-0833">Ubl conjugation pathway</keyword>
<dbReference type="InterPro" id="IPR011989">
    <property type="entry name" value="ARM-like"/>
</dbReference>
<evidence type="ECO:0000313" key="3">
    <source>
        <dbReference type="Proteomes" id="UP001161247"/>
    </source>
</evidence>
<evidence type="ECO:0000256" key="1">
    <source>
        <dbReference type="ARBA" id="ARBA00022786"/>
    </source>
</evidence>
<accession>A0AAV1CG78</accession>
<protein>
    <submittedName>
        <fullName evidence="2">OLC1v1030457C1</fullName>
    </submittedName>
</protein>
<dbReference type="Proteomes" id="UP001161247">
    <property type="component" value="Chromosome 2"/>
</dbReference>
<dbReference type="AlphaFoldDB" id="A0AAV1CG78"/>
<keyword evidence="3" id="KW-1185">Reference proteome</keyword>
<dbReference type="InterPro" id="IPR016024">
    <property type="entry name" value="ARM-type_fold"/>
</dbReference>
<dbReference type="EMBL" id="OX459119">
    <property type="protein sequence ID" value="CAI9094679.1"/>
    <property type="molecule type" value="Genomic_DNA"/>
</dbReference>
<dbReference type="SUPFAM" id="SSF48371">
    <property type="entry name" value="ARM repeat"/>
    <property type="match status" value="1"/>
</dbReference>